<dbReference type="SUPFAM" id="SSF50978">
    <property type="entry name" value="WD40 repeat-like"/>
    <property type="match status" value="1"/>
</dbReference>
<feature type="region of interest" description="Disordered" evidence="3">
    <location>
        <begin position="1"/>
        <end position="73"/>
    </location>
</feature>
<sequence>IQPAHHHHHYHHHLQHNGNLCQQGLGQGQGQGQGQGSHQGYHDAGAANSRGTPSGAGALAAPHNGRNGSSSGRLGLRLRDIDAVLAALYEAREELERRESSDALHLLLCFLQDAREHKARQMAELRHQIAVLEEDILAATGAAASAIDLHTGGGGAGAVTDVGVVAGDDGDGEADTGAVPQELQGEEVVGGMGAVPLPLPHHGAVPSSAMQSPDPQRPSAGPSGTWLRRALPHLHPEGARGGSGCAVTAIDDLATSSPPPPPLTLPQVDSARCPIQQDGPCSELEEDLEQQQQQQRLGHRAPQRRASWYLHTITPAGGISSVSIDTSGLHEPMQQAEAFGAAMRHALAAATGAGGDGASDASASAAAAATGSVSVGDGCDSGGGVKQLPQATDGDAEMDSVGQTPMPLAPVVMAEMVREGEESGNAMAAAAAATSTASGPQGEEAEAAARRAELGAATASAPAVVAGCRTRQHEATGGGNCGEGGGQYGSSVTVSFGRQGMRRCGSADNFMLLAATGQTATVSGTLVAATAGTGSQSSASGNVAASGAGEDASALSGAAFPAPTCTTSPDIWQQRQQQPGSPAATFGPTGAAMVTAAAAAGTGPSCPRPHGADVAAPSGDMTNRDAGLGRENEKKREEESEDEMDVRERRRGRGRPTPLQPQFPAAAAIATGGGVVGGSNCVALPHLQPPDGGVTPAVPGSRLPWPISSAAAGTGLQTRGLDSNALGLVRPQATTLLKETGEVTATAGVGSGDAEAEEEDLAAMHLTKRRRMLSQFDLLERCYIQMRVARKPAAGSGGTHLLRTHKPHGTTRSLADAGTRTHVPNFHQHRHLTVELQGKGPATTTALFGGIRGGACGGAHPHRGPSGPDGRCNCDGDHGGGGDQDDTFGAVLAAATQYSRLELLAEIPRHGSGSGIGTGSAGGGGGGGGGLQILSSIEFDLSDNLFATAGVVPRILVYDYQALLSGKRPPGPATELTARSKLSCLSYSRGVRQHLLAADYLGGVALWDTEAGMQIQDYEAHERRVWGVDFCPVPAHHHCFASGSDDGLVKIWSTRQAQSCTVLELRGNVCSVEWHPTHPHLLAVGSALHCAAVYDIRQPAAPLHTLLGHRRAVSYVRWLSNRHELVSASTDSTLKLWSLSPHLPSPATPQPSATAAINAFTLAADPGSGGGATSPSSSFRGAELVRTFSGHVNERNFVGLATDGDFLACGSESHEVFVYHRSLPQPALTFSFSSRMRELERSAAAAPHPPYPQHSHFITALQWRRNSPHLLVANSAGCVWLMGLKL</sequence>
<feature type="region of interest" description="Disordered" evidence="3">
    <location>
        <begin position="200"/>
        <end position="227"/>
    </location>
</feature>
<evidence type="ECO:0000256" key="2">
    <source>
        <dbReference type="SAM" id="Coils"/>
    </source>
</evidence>
<gene>
    <name evidence="4" type="ORF">Vafri_21691</name>
</gene>
<protein>
    <recommendedName>
        <fullName evidence="6">WD_REPEATS_REGION domain-containing protein</fullName>
    </recommendedName>
</protein>
<feature type="region of interest" description="Disordered" evidence="3">
    <location>
        <begin position="794"/>
        <end position="813"/>
    </location>
</feature>
<feature type="region of interest" description="Disordered" evidence="3">
    <location>
        <begin position="559"/>
        <end position="588"/>
    </location>
</feature>
<feature type="non-terminal residue" evidence="4">
    <location>
        <position position="1"/>
    </location>
</feature>
<evidence type="ECO:0000313" key="4">
    <source>
        <dbReference type="EMBL" id="GIL68416.1"/>
    </source>
</evidence>
<keyword evidence="2" id="KW-0175">Coiled coil</keyword>
<feature type="region of interest" description="Disordered" evidence="3">
    <location>
        <begin position="372"/>
        <end position="404"/>
    </location>
</feature>
<dbReference type="InterPro" id="IPR015943">
    <property type="entry name" value="WD40/YVTN_repeat-like_dom_sf"/>
</dbReference>
<dbReference type="Pfam" id="PF00400">
    <property type="entry name" value="WD40"/>
    <property type="match status" value="2"/>
</dbReference>
<dbReference type="GO" id="GO:0061630">
    <property type="term" value="F:ubiquitin protein ligase activity"/>
    <property type="evidence" value="ECO:0007669"/>
    <property type="project" value="InterPro"/>
</dbReference>
<feature type="compositionally biased region" description="Polar residues" evidence="3">
    <location>
        <begin position="564"/>
        <end position="580"/>
    </location>
</feature>
<feature type="region of interest" description="Disordered" evidence="3">
    <location>
        <begin position="419"/>
        <end position="446"/>
    </location>
</feature>
<organism evidence="4 5">
    <name type="scientific">Volvox africanus</name>
    <dbReference type="NCBI Taxonomy" id="51714"/>
    <lineage>
        <taxon>Eukaryota</taxon>
        <taxon>Viridiplantae</taxon>
        <taxon>Chlorophyta</taxon>
        <taxon>core chlorophytes</taxon>
        <taxon>Chlorophyceae</taxon>
        <taxon>CS clade</taxon>
        <taxon>Chlamydomonadales</taxon>
        <taxon>Volvocaceae</taxon>
        <taxon>Volvox</taxon>
    </lineage>
</organism>
<name>A0A8J4FF48_9CHLO</name>
<feature type="compositionally biased region" description="Gly residues" evidence="3">
    <location>
        <begin position="25"/>
        <end position="37"/>
    </location>
</feature>
<dbReference type="PROSITE" id="PS50082">
    <property type="entry name" value="WD_REPEATS_2"/>
    <property type="match status" value="2"/>
</dbReference>
<feature type="compositionally biased region" description="Low complexity" evidence="3">
    <location>
        <begin position="426"/>
        <end position="438"/>
    </location>
</feature>
<dbReference type="PROSITE" id="PS50294">
    <property type="entry name" value="WD_REPEATS_REGION"/>
    <property type="match status" value="1"/>
</dbReference>
<feature type="region of interest" description="Disordered" evidence="3">
    <location>
        <begin position="275"/>
        <end position="302"/>
    </location>
</feature>
<evidence type="ECO:0008006" key="6">
    <source>
        <dbReference type="Google" id="ProtNLM"/>
    </source>
</evidence>
<dbReference type="Gene3D" id="2.130.10.10">
    <property type="entry name" value="YVTN repeat-like/Quinoprotein amine dehydrogenase"/>
    <property type="match status" value="2"/>
</dbReference>
<dbReference type="InterPro" id="IPR042755">
    <property type="entry name" value="COP1"/>
</dbReference>
<dbReference type="InterPro" id="IPR036322">
    <property type="entry name" value="WD40_repeat_dom_sf"/>
</dbReference>
<evidence type="ECO:0000313" key="5">
    <source>
        <dbReference type="Proteomes" id="UP000747399"/>
    </source>
</evidence>
<evidence type="ECO:0000256" key="1">
    <source>
        <dbReference type="PROSITE-ProRule" id="PRU00221"/>
    </source>
</evidence>
<proteinExistence type="predicted"/>
<feature type="repeat" description="WD" evidence="1">
    <location>
        <begin position="1106"/>
        <end position="1140"/>
    </location>
</feature>
<dbReference type="PANTHER" id="PTHR44080">
    <property type="entry name" value="E3 UBIQUITIN-PROTEIN LIGASE COP1"/>
    <property type="match status" value="1"/>
</dbReference>
<feature type="region of interest" description="Disordered" evidence="3">
    <location>
        <begin position="600"/>
        <end position="661"/>
    </location>
</feature>
<keyword evidence="1" id="KW-0853">WD repeat</keyword>
<feature type="coiled-coil region" evidence="2">
    <location>
        <begin position="78"/>
        <end position="142"/>
    </location>
</feature>
<feature type="compositionally biased region" description="Basic residues" evidence="3">
    <location>
        <begin position="1"/>
        <end position="15"/>
    </location>
</feature>
<dbReference type="Proteomes" id="UP000747399">
    <property type="component" value="Unassembled WGS sequence"/>
</dbReference>
<feature type="compositionally biased region" description="Low complexity" evidence="3">
    <location>
        <begin position="64"/>
        <end position="73"/>
    </location>
</feature>
<comment type="caution">
    <text evidence="4">The sequence shown here is derived from an EMBL/GenBank/DDBJ whole genome shotgun (WGS) entry which is preliminary data.</text>
</comment>
<feature type="compositionally biased region" description="Basic and acidic residues" evidence="3">
    <location>
        <begin position="627"/>
        <end position="638"/>
    </location>
</feature>
<accession>A0A8J4FF48</accession>
<dbReference type="SMART" id="SM00320">
    <property type="entry name" value="WD40"/>
    <property type="match status" value="6"/>
</dbReference>
<dbReference type="EMBL" id="BNCO01000118">
    <property type="protein sequence ID" value="GIL68416.1"/>
    <property type="molecule type" value="Genomic_DNA"/>
</dbReference>
<feature type="repeat" description="WD" evidence="1">
    <location>
        <begin position="1018"/>
        <end position="1062"/>
    </location>
</feature>
<keyword evidence="5" id="KW-1185">Reference proteome</keyword>
<dbReference type="InterPro" id="IPR001680">
    <property type="entry name" value="WD40_rpt"/>
</dbReference>
<reference evidence="4" key="1">
    <citation type="journal article" date="2021" name="Proc. Natl. Acad. Sci. U.S.A.">
        <title>Three genomes in the algal genus Volvox reveal the fate of a haploid sex-determining region after a transition to homothallism.</title>
        <authorList>
            <person name="Yamamoto K."/>
            <person name="Hamaji T."/>
            <person name="Kawai-Toyooka H."/>
            <person name="Matsuzaki R."/>
            <person name="Takahashi F."/>
            <person name="Nishimura Y."/>
            <person name="Kawachi M."/>
            <person name="Noguchi H."/>
            <person name="Minakuchi Y."/>
            <person name="Umen J.G."/>
            <person name="Toyoda A."/>
            <person name="Nozaki H."/>
        </authorList>
    </citation>
    <scope>NUCLEOTIDE SEQUENCE</scope>
    <source>
        <strain evidence="4">NIES-3780</strain>
    </source>
</reference>
<dbReference type="GO" id="GO:0043161">
    <property type="term" value="P:proteasome-mediated ubiquitin-dependent protein catabolic process"/>
    <property type="evidence" value="ECO:0007669"/>
    <property type="project" value="TreeGrafter"/>
</dbReference>
<evidence type="ECO:0000256" key="3">
    <source>
        <dbReference type="SAM" id="MobiDB-lite"/>
    </source>
</evidence>
<dbReference type="PANTHER" id="PTHR44080:SF1">
    <property type="entry name" value="E3 UBIQUITIN-PROTEIN LIGASE COP1"/>
    <property type="match status" value="1"/>
</dbReference>